<keyword evidence="1" id="KW-1133">Transmembrane helix</keyword>
<reference evidence="2" key="1">
    <citation type="journal article" date="2015" name="Nature">
        <title>Complex archaea that bridge the gap between prokaryotes and eukaryotes.</title>
        <authorList>
            <person name="Spang A."/>
            <person name="Saw J.H."/>
            <person name="Jorgensen S.L."/>
            <person name="Zaremba-Niedzwiedzka K."/>
            <person name="Martijn J."/>
            <person name="Lind A.E."/>
            <person name="van Eijk R."/>
            <person name="Schleper C."/>
            <person name="Guy L."/>
            <person name="Ettema T.J."/>
        </authorList>
    </citation>
    <scope>NUCLEOTIDE SEQUENCE</scope>
</reference>
<evidence type="ECO:0008006" key="3">
    <source>
        <dbReference type="Google" id="ProtNLM"/>
    </source>
</evidence>
<feature type="transmembrane region" description="Helical" evidence="1">
    <location>
        <begin position="40"/>
        <end position="59"/>
    </location>
</feature>
<organism evidence="2">
    <name type="scientific">marine sediment metagenome</name>
    <dbReference type="NCBI Taxonomy" id="412755"/>
    <lineage>
        <taxon>unclassified sequences</taxon>
        <taxon>metagenomes</taxon>
        <taxon>ecological metagenomes</taxon>
    </lineage>
</organism>
<gene>
    <name evidence="2" type="ORF">LCGC14_3158340</name>
</gene>
<name>A0A0F8VS34_9ZZZZ</name>
<keyword evidence="1" id="KW-0812">Transmembrane</keyword>
<dbReference type="EMBL" id="LAZR01069737">
    <property type="protein sequence ID" value="KKK47127.1"/>
    <property type="molecule type" value="Genomic_DNA"/>
</dbReference>
<protein>
    <recommendedName>
        <fullName evidence="3">DUF2933 domain-containing protein</fullName>
    </recommendedName>
</protein>
<evidence type="ECO:0000256" key="1">
    <source>
        <dbReference type="SAM" id="Phobius"/>
    </source>
</evidence>
<keyword evidence="1" id="KW-0472">Membrane</keyword>
<dbReference type="InterPro" id="IPR021682">
    <property type="entry name" value="DUF2933"/>
</dbReference>
<dbReference type="Pfam" id="PF11666">
    <property type="entry name" value="DUF2933"/>
    <property type="match status" value="1"/>
</dbReference>
<evidence type="ECO:0000313" key="2">
    <source>
        <dbReference type="EMBL" id="KKK47127.1"/>
    </source>
</evidence>
<accession>A0A0F8VS34</accession>
<sequence length="73" mass="8463">MTIEQKSQIGDFLKSKIFWALLALSAAAAIFLFIEYKVYVLRFWPYMLLLLCPVMHIFMHRHHSGGHGDHSGE</sequence>
<dbReference type="AlphaFoldDB" id="A0A0F8VS34"/>
<comment type="caution">
    <text evidence="2">The sequence shown here is derived from an EMBL/GenBank/DDBJ whole genome shotgun (WGS) entry which is preliminary data.</text>
</comment>
<proteinExistence type="predicted"/>
<feature type="transmembrane region" description="Helical" evidence="1">
    <location>
        <begin position="17"/>
        <end position="34"/>
    </location>
</feature>